<evidence type="ECO:0000313" key="4">
    <source>
        <dbReference type="Proteomes" id="UP000728032"/>
    </source>
</evidence>
<accession>A0A7R9MBQ5</accession>
<proteinExistence type="predicted"/>
<evidence type="ECO:0000259" key="2">
    <source>
        <dbReference type="Pfam" id="PF01082"/>
    </source>
</evidence>
<dbReference type="InterPro" id="IPR008977">
    <property type="entry name" value="PHM/PNGase_F_dom_sf"/>
</dbReference>
<gene>
    <name evidence="3" type="ORF">ONB1V03_LOCUS13365</name>
</gene>
<name>A0A7R9MBQ5_9ACAR</name>
<evidence type="ECO:0000256" key="1">
    <source>
        <dbReference type="SAM" id="SignalP"/>
    </source>
</evidence>
<feature type="signal peptide" evidence="1">
    <location>
        <begin position="1"/>
        <end position="24"/>
    </location>
</feature>
<keyword evidence="4" id="KW-1185">Reference proteome</keyword>
<dbReference type="Proteomes" id="UP000728032">
    <property type="component" value="Unassembled WGS sequence"/>
</dbReference>
<dbReference type="Pfam" id="PF01082">
    <property type="entry name" value="Cu2_monooxygen"/>
    <property type="match status" value="1"/>
</dbReference>
<keyword evidence="1" id="KW-0732">Signal</keyword>
<reference evidence="3" key="1">
    <citation type="submission" date="2020-11" db="EMBL/GenBank/DDBJ databases">
        <authorList>
            <person name="Tran Van P."/>
        </authorList>
    </citation>
    <scope>NUCLEOTIDE SEQUENCE</scope>
</reference>
<dbReference type="EMBL" id="OC926472">
    <property type="protein sequence ID" value="CAD7656729.1"/>
    <property type="molecule type" value="Genomic_DNA"/>
</dbReference>
<organism evidence="3">
    <name type="scientific">Oppiella nova</name>
    <dbReference type="NCBI Taxonomy" id="334625"/>
    <lineage>
        <taxon>Eukaryota</taxon>
        <taxon>Metazoa</taxon>
        <taxon>Ecdysozoa</taxon>
        <taxon>Arthropoda</taxon>
        <taxon>Chelicerata</taxon>
        <taxon>Arachnida</taxon>
        <taxon>Acari</taxon>
        <taxon>Acariformes</taxon>
        <taxon>Sarcoptiformes</taxon>
        <taxon>Oribatida</taxon>
        <taxon>Brachypylina</taxon>
        <taxon>Oppioidea</taxon>
        <taxon>Oppiidae</taxon>
        <taxon>Oppiella</taxon>
    </lineage>
</organism>
<dbReference type="InterPro" id="IPR036939">
    <property type="entry name" value="Cu2_ascorb_mOase_N_sf"/>
</dbReference>
<dbReference type="OrthoDB" id="10044505at2759"/>
<dbReference type="EMBL" id="CAJPVJ010011647">
    <property type="protein sequence ID" value="CAG2173916.1"/>
    <property type="molecule type" value="Genomic_DNA"/>
</dbReference>
<protein>
    <recommendedName>
        <fullName evidence="2">Copper type II ascorbate-dependent monooxygenase N-terminal domain-containing protein</fullName>
    </recommendedName>
</protein>
<sequence>MCLNSNLLVVVIICSLQWLTYCVAIDLPSDDESIVFPLLMPDVQPTQKETYLCTAFKMHSRDHRYIVEFKPNATMNTAHHILIYGC</sequence>
<dbReference type="GO" id="GO:0016715">
    <property type="term" value="F:oxidoreductase activity, acting on paired donors, with incorporation or reduction of molecular oxygen, reduced ascorbate as one donor, and incorporation of one atom of oxygen"/>
    <property type="evidence" value="ECO:0007669"/>
    <property type="project" value="InterPro"/>
</dbReference>
<feature type="non-terminal residue" evidence="3">
    <location>
        <position position="1"/>
    </location>
</feature>
<dbReference type="Gene3D" id="2.60.120.310">
    <property type="entry name" value="Copper type II, ascorbate-dependent monooxygenase, N-terminal domain"/>
    <property type="match status" value="1"/>
</dbReference>
<feature type="domain" description="Copper type II ascorbate-dependent monooxygenase N-terminal" evidence="2">
    <location>
        <begin position="37"/>
        <end position="86"/>
    </location>
</feature>
<dbReference type="InterPro" id="IPR000323">
    <property type="entry name" value="Cu2_ascorb_mOase_N"/>
</dbReference>
<dbReference type="AlphaFoldDB" id="A0A7R9MBQ5"/>
<dbReference type="SUPFAM" id="SSF49742">
    <property type="entry name" value="PHM/PNGase F"/>
    <property type="match status" value="1"/>
</dbReference>
<dbReference type="GO" id="GO:0005507">
    <property type="term" value="F:copper ion binding"/>
    <property type="evidence" value="ECO:0007669"/>
    <property type="project" value="InterPro"/>
</dbReference>
<evidence type="ECO:0000313" key="3">
    <source>
        <dbReference type="EMBL" id="CAD7656729.1"/>
    </source>
</evidence>
<feature type="chain" id="PRO_5035592462" description="Copper type II ascorbate-dependent monooxygenase N-terminal domain-containing protein" evidence="1">
    <location>
        <begin position="25"/>
        <end position="86"/>
    </location>
</feature>